<proteinExistence type="predicted"/>
<feature type="region of interest" description="Disordered" evidence="1">
    <location>
        <begin position="316"/>
        <end position="361"/>
    </location>
</feature>
<feature type="compositionally biased region" description="Low complexity" evidence="1">
    <location>
        <begin position="173"/>
        <end position="194"/>
    </location>
</feature>
<gene>
    <name evidence="2" type="ORF">C8A05DRAFT_11911</name>
</gene>
<feature type="compositionally biased region" description="Basic residues" evidence="1">
    <location>
        <begin position="158"/>
        <end position="169"/>
    </location>
</feature>
<feature type="compositionally biased region" description="Basic and acidic residues" evidence="1">
    <location>
        <begin position="330"/>
        <end position="348"/>
    </location>
</feature>
<protein>
    <submittedName>
        <fullName evidence="2">Uncharacterized protein</fullName>
    </submittedName>
</protein>
<comment type="caution">
    <text evidence="2">The sequence shown here is derived from an EMBL/GenBank/DDBJ whole genome shotgun (WGS) entry which is preliminary data.</text>
</comment>
<accession>A0AAN6MSI1</accession>
<feature type="compositionally biased region" description="Basic residues" evidence="1">
    <location>
        <begin position="210"/>
        <end position="226"/>
    </location>
</feature>
<evidence type="ECO:0000256" key="1">
    <source>
        <dbReference type="SAM" id="MobiDB-lite"/>
    </source>
</evidence>
<sequence length="434" mass="48435">MIVQTLPGLALRQAECAPLASLSQNHLRSGDWLGIHIDQRLPPISDLLRDVPPPPPPPALSRPSVVSPWMTLPTPVASSPSPTGFPTTYPTWSALPPRPRSVPGQYAGFLPPSPPSLVPRRASADCPNATPRSFSVPGRPVAAHHHQPTSPDHERDRRQRRSTKQHTRRWRGDSSSPSFSPNPSLSSPDSDSPDTAPAVKPIRAADKSAVQRKHHHQHLQHPHQQHHQQQQKGKRNNTPYTFEQEAFFIYHRIDLDLSWEQVRRAYMARWPSIERTVSGLECSYYRTNGHLPETTPDGLLVLVAPEAAAAAAAAAAAGDGQLTPPATPDLVERREGGRTAGRDQSRGSDDDEDEEGKKKKKDPGYMWYRGAAYRTKSIKCRKARISLLERFPEELVDEANDWVREEHRVLARGVGEWSPWIRRHFCCLFLLGDG</sequence>
<dbReference type="EMBL" id="MU855329">
    <property type="protein sequence ID" value="KAK3906331.1"/>
    <property type="molecule type" value="Genomic_DNA"/>
</dbReference>
<reference evidence="2" key="1">
    <citation type="journal article" date="2023" name="Mol. Phylogenet. Evol.">
        <title>Genome-scale phylogeny and comparative genomics of the fungal order Sordariales.</title>
        <authorList>
            <person name="Hensen N."/>
            <person name="Bonometti L."/>
            <person name="Westerberg I."/>
            <person name="Brannstrom I.O."/>
            <person name="Guillou S."/>
            <person name="Cros-Aarteil S."/>
            <person name="Calhoun S."/>
            <person name="Haridas S."/>
            <person name="Kuo A."/>
            <person name="Mondo S."/>
            <person name="Pangilinan J."/>
            <person name="Riley R."/>
            <person name="LaButti K."/>
            <person name="Andreopoulos B."/>
            <person name="Lipzen A."/>
            <person name="Chen C."/>
            <person name="Yan M."/>
            <person name="Daum C."/>
            <person name="Ng V."/>
            <person name="Clum A."/>
            <person name="Steindorff A."/>
            <person name="Ohm R.A."/>
            <person name="Martin F."/>
            <person name="Silar P."/>
            <person name="Natvig D.O."/>
            <person name="Lalanne C."/>
            <person name="Gautier V."/>
            <person name="Ament-Velasquez S.L."/>
            <person name="Kruys A."/>
            <person name="Hutchinson M.I."/>
            <person name="Powell A.J."/>
            <person name="Barry K."/>
            <person name="Miller A.N."/>
            <person name="Grigoriev I.V."/>
            <person name="Debuchy R."/>
            <person name="Gladieux P."/>
            <person name="Hiltunen Thoren M."/>
            <person name="Johannesson H."/>
        </authorList>
    </citation>
    <scope>NUCLEOTIDE SEQUENCE</scope>
    <source>
        <strain evidence="2">CBS 103.79</strain>
    </source>
</reference>
<reference evidence="2" key="2">
    <citation type="submission" date="2023-05" db="EMBL/GenBank/DDBJ databases">
        <authorList>
            <consortium name="Lawrence Berkeley National Laboratory"/>
            <person name="Steindorff A."/>
            <person name="Hensen N."/>
            <person name="Bonometti L."/>
            <person name="Westerberg I."/>
            <person name="Brannstrom I.O."/>
            <person name="Guillou S."/>
            <person name="Cros-Aarteil S."/>
            <person name="Calhoun S."/>
            <person name="Haridas S."/>
            <person name="Kuo A."/>
            <person name="Mondo S."/>
            <person name="Pangilinan J."/>
            <person name="Riley R."/>
            <person name="Labutti K."/>
            <person name="Andreopoulos B."/>
            <person name="Lipzen A."/>
            <person name="Chen C."/>
            <person name="Yanf M."/>
            <person name="Daum C."/>
            <person name="Ng V."/>
            <person name="Clum A."/>
            <person name="Ohm R."/>
            <person name="Martin F."/>
            <person name="Silar P."/>
            <person name="Natvig D."/>
            <person name="Lalanne C."/>
            <person name="Gautier V."/>
            <person name="Ament-Velasquez S.L."/>
            <person name="Kruys A."/>
            <person name="Hutchinson M.I."/>
            <person name="Powell A.J."/>
            <person name="Barry K."/>
            <person name="Miller A.N."/>
            <person name="Grigoriev I.V."/>
            <person name="Debuchy R."/>
            <person name="Gladieux P."/>
            <person name="Thoren M.H."/>
            <person name="Johannesson H."/>
        </authorList>
    </citation>
    <scope>NUCLEOTIDE SEQUENCE</scope>
    <source>
        <strain evidence="2">CBS 103.79</strain>
    </source>
</reference>
<dbReference type="Proteomes" id="UP001303889">
    <property type="component" value="Unassembled WGS sequence"/>
</dbReference>
<dbReference type="AlphaFoldDB" id="A0AAN6MSI1"/>
<keyword evidence="3" id="KW-1185">Reference proteome</keyword>
<name>A0AAN6MSI1_9PEZI</name>
<feature type="region of interest" description="Disordered" evidence="1">
    <location>
        <begin position="103"/>
        <end position="235"/>
    </location>
</feature>
<organism evidence="2 3">
    <name type="scientific">Staphylotrichum tortipilum</name>
    <dbReference type="NCBI Taxonomy" id="2831512"/>
    <lineage>
        <taxon>Eukaryota</taxon>
        <taxon>Fungi</taxon>
        <taxon>Dikarya</taxon>
        <taxon>Ascomycota</taxon>
        <taxon>Pezizomycotina</taxon>
        <taxon>Sordariomycetes</taxon>
        <taxon>Sordariomycetidae</taxon>
        <taxon>Sordariales</taxon>
        <taxon>Chaetomiaceae</taxon>
        <taxon>Staphylotrichum</taxon>
    </lineage>
</organism>
<evidence type="ECO:0000313" key="2">
    <source>
        <dbReference type="EMBL" id="KAK3906331.1"/>
    </source>
</evidence>
<evidence type="ECO:0000313" key="3">
    <source>
        <dbReference type="Proteomes" id="UP001303889"/>
    </source>
</evidence>